<dbReference type="Pfam" id="PF05013">
    <property type="entry name" value="FGase"/>
    <property type="match status" value="1"/>
</dbReference>
<reference evidence="2" key="1">
    <citation type="journal article" date="2019" name="Int. J. Syst. Evol. Microbiol.">
        <title>The Global Catalogue of Microorganisms (GCM) 10K type strain sequencing project: providing services to taxonomists for standard genome sequencing and annotation.</title>
        <authorList>
            <consortium name="The Broad Institute Genomics Platform"/>
            <consortium name="The Broad Institute Genome Sequencing Center for Infectious Disease"/>
            <person name="Wu L."/>
            <person name="Ma J."/>
        </authorList>
    </citation>
    <scope>NUCLEOTIDE SEQUENCE [LARGE SCALE GENOMIC DNA]</scope>
    <source>
        <strain evidence="2">KCTC 32465</strain>
    </source>
</reference>
<dbReference type="PIRSF" id="PIRSF029730">
    <property type="entry name" value="UCP029730"/>
    <property type="match status" value="1"/>
</dbReference>
<dbReference type="InterPro" id="IPR011227">
    <property type="entry name" value="UCP029730"/>
</dbReference>
<dbReference type="EMBL" id="BMZF01000006">
    <property type="protein sequence ID" value="GHA56298.1"/>
    <property type="molecule type" value="Genomic_DNA"/>
</dbReference>
<evidence type="ECO:0000313" key="1">
    <source>
        <dbReference type="EMBL" id="GHA56298.1"/>
    </source>
</evidence>
<sequence length="210" mass="23353">MGLSANDMNRHIAYDVGAAGVSEHLGVLLDAPVIASNFSRLVIDPNRGEDDPTLLMRLYDGSIIPANRHADDAEKLRRLDLCYRPYDRAITQMVAKYKNPILIAVHSFTPQLNGRPKRPWEIGVLFADDKRLSTPFIASLQGDIELTVGINEPYSGKYDGDTMDRHAMQAGHLHALIEVRNDLIETESGQKEWAERLAPHLTAAIEQATT</sequence>
<comment type="caution">
    <text evidence="1">The sequence shown here is derived from an EMBL/GenBank/DDBJ whole genome shotgun (WGS) entry which is preliminary data.</text>
</comment>
<dbReference type="Proteomes" id="UP000634455">
    <property type="component" value="Unassembled WGS sequence"/>
</dbReference>
<accession>A0ABQ3D8K1</accession>
<dbReference type="Gene3D" id="3.40.630.40">
    <property type="entry name" value="Zn-dependent exopeptidases"/>
    <property type="match status" value="1"/>
</dbReference>
<dbReference type="SUPFAM" id="SSF53187">
    <property type="entry name" value="Zn-dependent exopeptidases"/>
    <property type="match status" value="1"/>
</dbReference>
<name>A0ABQ3D8K1_9RHOB</name>
<dbReference type="InterPro" id="IPR007709">
    <property type="entry name" value="N-FG_amidohydro"/>
</dbReference>
<evidence type="ECO:0000313" key="2">
    <source>
        <dbReference type="Proteomes" id="UP000634455"/>
    </source>
</evidence>
<keyword evidence="2" id="KW-1185">Reference proteome</keyword>
<organism evidence="1 2">
    <name type="scientific">Paramylibacter ulvae</name>
    <dbReference type="NCBI Taxonomy" id="1651968"/>
    <lineage>
        <taxon>Bacteria</taxon>
        <taxon>Pseudomonadati</taxon>
        <taxon>Pseudomonadota</taxon>
        <taxon>Alphaproteobacteria</taxon>
        <taxon>Rhodobacterales</taxon>
        <taxon>Paracoccaceae</taxon>
        <taxon>Paramylibacter</taxon>
    </lineage>
</organism>
<protein>
    <submittedName>
        <fullName evidence="1">N-formylglutamate amidohydrolase</fullName>
    </submittedName>
</protein>
<proteinExistence type="predicted"/>
<gene>
    <name evidence="1" type="ORF">GCM10008927_22560</name>
</gene>